<reference evidence="1 2" key="1">
    <citation type="submission" date="2020-02" db="EMBL/GenBank/DDBJ databases">
        <title>Genome sequence of strain CCNWXJ40-4.</title>
        <authorList>
            <person name="Gao J."/>
            <person name="Sun J."/>
        </authorList>
    </citation>
    <scope>NUCLEOTIDE SEQUENCE [LARGE SCALE GENOMIC DNA]</scope>
    <source>
        <strain evidence="1 2">CCNWXJ 40-4</strain>
    </source>
</reference>
<dbReference type="Gene3D" id="2.60.40.10">
    <property type="entry name" value="Immunoglobulins"/>
    <property type="match status" value="1"/>
</dbReference>
<evidence type="ECO:0000313" key="1">
    <source>
        <dbReference type="EMBL" id="NGO51605.1"/>
    </source>
</evidence>
<gene>
    <name evidence="1" type="ORF">G6N73_10515</name>
</gene>
<dbReference type="InterPro" id="IPR013783">
    <property type="entry name" value="Ig-like_fold"/>
</dbReference>
<proteinExistence type="predicted"/>
<name>A0A6G4WA00_9HYPH</name>
<dbReference type="EMBL" id="JAAKZF010000010">
    <property type="protein sequence ID" value="NGO51605.1"/>
    <property type="molecule type" value="Genomic_DNA"/>
</dbReference>
<dbReference type="Proteomes" id="UP001642900">
    <property type="component" value="Unassembled WGS sequence"/>
</dbReference>
<sequence>MVFAVLASNSITIGLAGSALAISAITGALSIGLSVGLSFLSASLFKQQAPKPEDVQVTTKNPTAPRVRHYGRTKMSGTLAFLESKNGAIYKVIATGTGQLDAIEEYYVDDRLVTLDGSGWVNSGGELNGQVRIRSRLGLPTETHYSEVTAEFPEWDSSHRGDGVSSIFVQQTGVRAEDFSETFPSGAHTLYRIVARTSKVYDPSTATTVWTDNAAAVIRDYIIHSDGMRLPSSLVNTTQAAAGWLTAYNRCTENVPLKAGGTEDSYRIWGSYALNERPADVLGRMLPAADARLVPTPDGGLTLDVGTWAEPTVVLDADAIVGFTELSRGRDVLTTANIIRATYTSPFHDYQATDADQWIDEDDVALRGEIVSDLAFNMSPSHGQTRRLMKLAAYRAKPNWIGSFSCNLKAMAAFGKRFVRITYPLFSIDEVFEIQDFRFDIGEGGILQGVTLQVASMPSVAYDWDAATEEGTEPISEETTVDRTIPLPTNFSFTVDRITVGTSLVPFGVLAFDAPPSVSLKVQGRYKLTSAGDTEWNTVSIAEGATEGQTAALSDGSEYEAQVRHVTITGRTGEWTDSEITTPVADTTAPGPVTGVGAVGGVGEVDLSWTSPNSANFSAVNIRRNTVNVEGSAALVHTEYGPASNSDAYTDAALAPATYYYWLKARNGSGVESASVATGAVVVT</sequence>
<protein>
    <submittedName>
        <fullName evidence="1">Fibronectin type III domain-containing protein</fullName>
    </submittedName>
</protein>
<accession>A0A6G4WA00</accession>
<evidence type="ECO:0000313" key="2">
    <source>
        <dbReference type="Proteomes" id="UP001642900"/>
    </source>
</evidence>
<keyword evidence="2" id="KW-1185">Reference proteome</keyword>
<dbReference type="AlphaFoldDB" id="A0A6G4WA00"/>
<comment type="caution">
    <text evidence="1">The sequence shown here is derived from an EMBL/GenBank/DDBJ whole genome shotgun (WGS) entry which is preliminary data.</text>
</comment>
<organism evidence="1 2">
    <name type="scientific">Allomesorhizobium camelthorni</name>
    <dbReference type="NCBI Taxonomy" id="475069"/>
    <lineage>
        <taxon>Bacteria</taxon>
        <taxon>Pseudomonadati</taxon>
        <taxon>Pseudomonadota</taxon>
        <taxon>Alphaproteobacteria</taxon>
        <taxon>Hyphomicrobiales</taxon>
        <taxon>Phyllobacteriaceae</taxon>
        <taxon>Allomesorhizobium</taxon>
    </lineage>
</organism>